<dbReference type="Proteomes" id="UP000789570">
    <property type="component" value="Unassembled WGS sequence"/>
</dbReference>
<comment type="caution">
    <text evidence="1">The sequence shown here is derived from an EMBL/GenBank/DDBJ whole genome shotgun (WGS) entry which is preliminary data.</text>
</comment>
<evidence type="ECO:0000313" key="1">
    <source>
        <dbReference type="EMBL" id="CAG8437170.1"/>
    </source>
</evidence>
<proteinExistence type="predicted"/>
<organism evidence="1 2">
    <name type="scientific">Funneliformis caledonium</name>
    <dbReference type="NCBI Taxonomy" id="1117310"/>
    <lineage>
        <taxon>Eukaryota</taxon>
        <taxon>Fungi</taxon>
        <taxon>Fungi incertae sedis</taxon>
        <taxon>Mucoromycota</taxon>
        <taxon>Glomeromycotina</taxon>
        <taxon>Glomeromycetes</taxon>
        <taxon>Glomerales</taxon>
        <taxon>Glomeraceae</taxon>
        <taxon>Funneliformis</taxon>
    </lineage>
</organism>
<keyword evidence="2" id="KW-1185">Reference proteome</keyword>
<dbReference type="AlphaFoldDB" id="A0A9N8YJU2"/>
<gene>
    <name evidence="1" type="ORF">FCALED_LOCUS208</name>
</gene>
<reference evidence="1" key="1">
    <citation type="submission" date="2021-06" db="EMBL/GenBank/DDBJ databases">
        <authorList>
            <person name="Kallberg Y."/>
            <person name="Tangrot J."/>
            <person name="Rosling A."/>
        </authorList>
    </citation>
    <scope>NUCLEOTIDE SEQUENCE</scope>
    <source>
        <strain evidence="1">UK204</strain>
    </source>
</reference>
<evidence type="ECO:0000313" key="2">
    <source>
        <dbReference type="Proteomes" id="UP000789570"/>
    </source>
</evidence>
<accession>A0A9N8YJU2</accession>
<sequence>MLYCCKTRNDFEKLLAKHILIHAYGIEMVILLVKSQIITFILEFPYNESDDYIFSDQLIEIIRGLICIRQTLQETISIVMDLGFSQNSHILICHRQPFYSEGHIIDLQTKKNN</sequence>
<name>A0A9N8YJU2_9GLOM</name>
<protein>
    <submittedName>
        <fullName evidence="1">2638_t:CDS:1</fullName>
    </submittedName>
</protein>
<dbReference type="EMBL" id="CAJVPQ010000016">
    <property type="protein sequence ID" value="CAG8437170.1"/>
    <property type="molecule type" value="Genomic_DNA"/>
</dbReference>